<keyword evidence="2" id="KW-0732">Signal</keyword>
<proteinExistence type="predicted"/>
<feature type="signal peptide" evidence="2">
    <location>
        <begin position="1"/>
        <end position="29"/>
    </location>
</feature>
<comment type="caution">
    <text evidence="3">The sequence shown here is derived from an EMBL/GenBank/DDBJ whole genome shotgun (WGS) entry which is preliminary data.</text>
</comment>
<name>A0ABQ0C4N7_9PROT</name>
<dbReference type="EMBL" id="BAAFGK010000001">
    <property type="protein sequence ID" value="GAB0055842.1"/>
    <property type="molecule type" value="Genomic_DNA"/>
</dbReference>
<keyword evidence="4" id="KW-1185">Reference proteome</keyword>
<reference evidence="3 4" key="1">
    <citation type="submission" date="2024-09" db="EMBL/GenBank/DDBJ databases">
        <title>Draft genome sequence of Candidatus Magnetaquicoccaceae bacterium FCR-1.</title>
        <authorList>
            <person name="Shimoshige H."/>
            <person name="Shimamura S."/>
            <person name="Taoka A."/>
            <person name="Kobayashi H."/>
            <person name="Maekawa T."/>
        </authorList>
    </citation>
    <scope>NUCLEOTIDE SEQUENCE [LARGE SCALE GENOMIC DNA]</scope>
    <source>
        <strain evidence="3 4">FCR-1</strain>
    </source>
</reference>
<protein>
    <recommendedName>
        <fullName evidence="5">Secreted protein</fullName>
    </recommendedName>
</protein>
<evidence type="ECO:0000313" key="4">
    <source>
        <dbReference type="Proteomes" id="UP001628193"/>
    </source>
</evidence>
<feature type="region of interest" description="Disordered" evidence="1">
    <location>
        <begin position="83"/>
        <end position="115"/>
    </location>
</feature>
<organism evidence="3 4">
    <name type="scientific">Candidatus Magnetaquiglobus chichijimensis</name>
    <dbReference type="NCBI Taxonomy" id="3141448"/>
    <lineage>
        <taxon>Bacteria</taxon>
        <taxon>Pseudomonadati</taxon>
        <taxon>Pseudomonadota</taxon>
        <taxon>Magnetococcia</taxon>
        <taxon>Magnetococcales</taxon>
        <taxon>Candidatus Magnetaquicoccaceae</taxon>
        <taxon>Candidatus Magnetaquiglobus</taxon>
    </lineage>
</organism>
<evidence type="ECO:0000256" key="2">
    <source>
        <dbReference type="SAM" id="SignalP"/>
    </source>
</evidence>
<evidence type="ECO:0008006" key="5">
    <source>
        <dbReference type="Google" id="ProtNLM"/>
    </source>
</evidence>
<evidence type="ECO:0000256" key="1">
    <source>
        <dbReference type="SAM" id="MobiDB-lite"/>
    </source>
</evidence>
<gene>
    <name evidence="3" type="ORF">SIID45300_00139</name>
</gene>
<feature type="region of interest" description="Disordered" evidence="1">
    <location>
        <begin position="198"/>
        <end position="252"/>
    </location>
</feature>
<dbReference type="Proteomes" id="UP001628193">
    <property type="component" value="Unassembled WGS sequence"/>
</dbReference>
<feature type="compositionally biased region" description="Basic and acidic residues" evidence="1">
    <location>
        <begin position="93"/>
        <end position="115"/>
    </location>
</feature>
<sequence length="252" mass="28507">MRISLRYQNLVFAATIGLFWMGPTADADAGNPIAEVMPSVPGMSVTPGMPGMPGVMGATDQGDATEMGQRMGKFMGSFMREMKSPQEQSGEGWRGEPRMREPVDGRRSHEYDPAARRGESREMYRYMPLYDPWGVAERGSPYPEWELWGGNSPYPGRSHPPGYGNPWNDPGSLGWAATGDWDRGRGYYGAGLPPWDTLEPPLDPRAERRWHDPSYYERPRLGPGYRLPEDEPQAAPRSYRPWSDGYRRGSWW</sequence>
<accession>A0ABQ0C4N7</accession>
<evidence type="ECO:0000313" key="3">
    <source>
        <dbReference type="EMBL" id="GAB0055842.1"/>
    </source>
</evidence>
<feature type="chain" id="PRO_5045598719" description="Secreted protein" evidence="2">
    <location>
        <begin position="30"/>
        <end position="252"/>
    </location>
</feature>
<feature type="compositionally biased region" description="Basic and acidic residues" evidence="1">
    <location>
        <begin position="202"/>
        <end position="220"/>
    </location>
</feature>